<name>A0A6V8LGW3_9ACTN</name>
<dbReference type="Proteomes" id="UP000482960">
    <property type="component" value="Unassembled WGS sequence"/>
</dbReference>
<dbReference type="EMBL" id="BLPG01000002">
    <property type="protein sequence ID" value="GFJ96493.1"/>
    <property type="molecule type" value="Genomic_DNA"/>
</dbReference>
<gene>
    <name evidence="1" type="ORF">Prum_101350</name>
</gene>
<dbReference type="AntiFam" id="ANF00095">
    <property type="entry name" value="Shadow ORF (opposite ABC transporters)"/>
</dbReference>
<reference evidence="1 2" key="1">
    <citation type="submission" date="2020-03" db="EMBL/GenBank/DDBJ databases">
        <title>Whole genome shotgun sequence of Phytohabitans rumicis NBRC 108638.</title>
        <authorList>
            <person name="Komaki H."/>
            <person name="Tamura T."/>
        </authorList>
    </citation>
    <scope>NUCLEOTIDE SEQUENCE [LARGE SCALE GENOMIC DNA]</scope>
    <source>
        <strain evidence="1 2">NBRC 108638</strain>
    </source>
</reference>
<keyword evidence="2" id="KW-1185">Reference proteome</keyword>
<comment type="caution">
    <text evidence="1">The sequence shown here is derived from an EMBL/GenBank/DDBJ whole genome shotgun (WGS) entry which is preliminary data.</text>
</comment>
<dbReference type="AntiFam" id="ANF00142">
    <property type="entry name" value="Shadow ORF (opposite yadG)"/>
</dbReference>
<reference evidence="1 2" key="2">
    <citation type="submission" date="2020-03" db="EMBL/GenBank/DDBJ databases">
        <authorList>
            <person name="Ichikawa N."/>
            <person name="Kimura A."/>
            <person name="Kitahashi Y."/>
            <person name="Uohara A."/>
        </authorList>
    </citation>
    <scope>NUCLEOTIDE SEQUENCE [LARGE SCALE GENOMIC DNA]</scope>
    <source>
        <strain evidence="1 2">NBRC 108638</strain>
    </source>
</reference>
<accession>A0A6V8LGW3</accession>
<organism evidence="1 2">
    <name type="scientific">Phytohabitans rumicis</name>
    <dbReference type="NCBI Taxonomy" id="1076125"/>
    <lineage>
        <taxon>Bacteria</taxon>
        <taxon>Bacillati</taxon>
        <taxon>Actinomycetota</taxon>
        <taxon>Actinomycetes</taxon>
        <taxon>Micromonosporales</taxon>
        <taxon>Micromonosporaceae</taxon>
    </lineage>
</organism>
<proteinExistence type="predicted"/>
<evidence type="ECO:0000313" key="1">
    <source>
        <dbReference type="EMBL" id="GFJ96493.1"/>
    </source>
</evidence>
<evidence type="ECO:0000313" key="2">
    <source>
        <dbReference type="Proteomes" id="UP000482960"/>
    </source>
</evidence>
<dbReference type="AlphaFoldDB" id="A0A6V8LGW3"/>
<protein>
    <submittedName>
        <fullName evidence="1">Uncharacterized protein</fullName>
    </submittedName>
</protein>
<sequence length="288" mass="31232">MAADGGRRGVVVQGVVVQGTAVVGQVAGDRLPQPGLVRGVRRRLPELDGRDAARQVLQLVDLVDAARRPGHGHHLVAEGQRLAQVVRHEDRGEVGALDPRLEELLHPYPQHRVERAERLVHQQQRRVGDQDAPELHALPHAAGQLPRVPVEPVAEADARGHLGGPLAPLHPRYALDLERKRDVAHDRLPRQQGLPLGDVPDARMQLAPLLAEVPELPAGDLQQAGADVQDRGLAAAAGPDHADEAALLDGEVDAHHRRTGHVLARVCDRHIVELDDWRSVSQFSALLA</sequence>